<reference evidence="1 2" key="1">
    <citation type="submission" date="2020-07" db="EMBL/GenBank/DDBJ databases">
        <title>Bacterium isolated from marine sediment.</title>
        <authorList>
            <person name="Shang D."/>
        </authorList>
    </citation>
    <scope>NUCLEOTIDE SEQUENCE [LARGE SCALE GENOMIC DNA]</scope>
    <source>
        <strain evidence="1 2">F6074</strain>
    </source>
</reference>
<dbReference type="EMBL" id="JACGLT010000013">
    <property type="protein sequence ID" value="MBA6154021.1"/>
    <property type="molecule type" value="Genomic_DNA"/>
</dbReference>
<protein>
    <submittedName>
        <fullName evidence="1">WG repeat-containing protein</fullName>
    </submittedName>
</protein>
<comment type="caution">
    <text evidence="1">The sequence shown here is derived from an EMBL/GenBank/DDBJ whole genome shotgun (WGS) entry which is preliminary data.</text>
</comment>
<dbReference type="Pfam" id="PF14903">
    <property type="entry name" value="WG_beta_rep"/>
    <property type="match status" value="2"/>
</dbReference>
<evidence type="ECO:0000313" key="2">
    <source>
        <dbReference type="Proteomes" id="UP000541857"/>
    </source>
</evidence>
<dbReference type="Proteomes" id="UP000541857">
    <property type="component" value="Unassembled WGS sequence"/>
</dbReference>
<accession>A0A7W2M790</accession>
<keyword evidence="2" id="KW-1185">Reference proteome</keyword>
<dbReference type="InterPro" id="IPR032774">
    <property type="entry name" value="WG_beta_rep"/>
</dbReference>
<dbReference type="PANTHER" id="PTHR37841:SF1">
    <property type="entry name" value="DUF3298 DOMAIN-CONTAINING PROTEIN"/>
    <property type="match status" value="1"/>
</dbReference>
<gene>
    <name evidence="1" type="ORF">H3Z82_14935</name>
</gene>
<organism evidence="1 2">
    <name type="scientific">Gelidibacter maritimus</name>
    <dbReference type="NCBI Taxonomy" id="2761487"/>
    <lineage>
        <taxon>Bacteria</taxon>
        <taxon>Pseudomonadati</taxon>
        <taxon>Bacteroidota</taxon>
        <taxon>Flavobacteriia</taxon>
        <taxon>Flavobacteriales</taxon>
        <taxon>Flavobacteriaceae</taxon>
        <taxon>Gelidibacter</taxon>
    </lineage>
</organism>
<sequence>MKRSNFLILITVLFTTVLFSQNITNVDFISPMNEEMAAVKKGNQWGFINSEGNLAINFRDDLVVSKTADGSYPIFKNGRSLITQKKDGINYYGYIDRSGKTVIEPQYLNATNFIDDVAIVLVLRRNELSKNIALNKAVVNYDYFEVAINSDGEVVTYLTQEPVHITLSAEKLRKPPVIYSKVISNTLYAVMNAQKKWSVVKIDANTD</sequence>
<evidence type="ECO:0000313" key="1">
    <source>
        <dbReference type="EMBL" id="MBA6154021.1"/>
    </source>
</evidence>
<proteinExistence type="predicted"/>
<dbReference type="PANTHER" id="PTHR37841">
    <property type="entry name" value="GLR2918 PROTEIN"/>
    <property type="match status" value="1"/>
</dbReference>
<dbReference type="AlphaFoldDB" id="A0A7W2M790"/>
<name>A0A7W2M790_9FLAO</name>
<dbReference type="RefSeq" id="WP_182206305.1">
    <property type="nucleotide sequence ID" value="NZ_JACGLT010000013.1"/>
</dbReference>